<feature type="domain" description="AAA+ ATPase" evidence="8">
    <location>
        <begin position="107"/>
        <end position="283"/>
    </location>
</feature>
<dbReference type="GeneID" id="28725382"/>
<dbReference type="InterPro" id="IPR049945">
    <property type="entry name" value="AAA_22"/>
</dbReference>
<evidence type="ECO:0000259" key="9">
    <source>
        <dbReference type="SMART" id="SM01074"/>
    </source>
</evidence>
<evidence type="ECO:0000256" key="4">
    <source>
        <dbReference type="ARBA" id="ARBA00022705"/>
    </source>
</evidence>
<evidence type="ECO:0000256" key="6">
    <source>
        <dbReference type="ARBA" id="ARBA00023306"/>
    </source>
</evidence>
<dbReference type="RefSeq" id="XP_017989050.1">
    <property type="nucleotide sequence ID" value="XM_018133787.1"/>
</dbReference>
<dbReference type="Proteomes" id="UP000243052">
    <property type="component" value="Chromosome vii"/>
</dbReference>
<proteinExistence type="inferred from homology"/>
<comment type="subcellular location">
    <subcellularLocation>
        <location evidence="1">Nucleus</location>
    </subcellularLocation>
</comment>
<evidence type="ECO:0000256" key="1">
    <source>
        <dbReference type="ARBA" id="ARBA00004123"/>
    </source>
</evidence>
<dbReference type="Gene3D" id="1.10.10.10">
    <property type="entry name" value="Winged helix-like DNA-binding domain superfamily/Winged helix DNA-binding domain"/>
    <property type="match status" value="1"/>
</dbReference>
<keyword evidence="5" id="KW-0539">Nucleus</keyword>
<evidence type="ECO:0000256" key="3">
    <source>
        <dbReference type="ARBA" id="ARBA00022618"/>
    </source>
</evidence>
<keyword evidence="6" id="KW-0131">Cell cycle</keyword>
<dbReference type="GO" id="GO:0051301">
    <property type="term" value="P:cell division"/>
    <property type="evidence" value="ECO:0007669"/>
    <property type="project" value="UniProtKB-UniRule"/>
</dbReference>
<dbReference type="InterPro" id="IPR050311">
    <property type="entry name" value="ORC1/CDC6"/>
</dbReference>
<accession>A0A0X8HV41</accession>
<comment type="similarity">
    <text evidence="2 7">Belongs to the CDC6/cdc18 family.</text>
</comment>
<dbReference type="GO" id="GO:0033314">
    <property type="term" value="P:mitotic DNA replication checkpoint signaling"/>
    <property type="evidence" value="ECO:0007669"/>
    <property type="project" value="TreeGrafter"/>
</dbReference>
<dbReference type="FunFam" id="1.10.8.60:FF:000186">
    <property type="entry name" value="Cell division control protein"/>
    <property type="match status" value="1"/>
</dbReference>
<dbReference type="GO" id="GO:0016887">
    <property type="term" value="F:ATP hydrolysis activity"/>
    <property type="evidence" value="ECO:0007669"/>
    <property type="project" value="InterPro"/>
</dbReference>
<dbReference type="InterPro" id="IPR016314">
    <property type="entry name" value="Cdc6/18"/>
</dbReference>
<dbReference type="OrthoDB" id="1926878at2759"/>
<dbReference type="Gene3D" id="1.10.8.60">
    <property type="match status" value="1"/>
</dbReference>
<dbReference type="GO" id="GO:0005634">
    <property type="term" value="C:nucleus"/>
    <property type="evidence" value="ECO:0007669"/>
    <property type="project" value="UniProtKB-SubCell"/>
</dbReference>
<dbReference type="CDD" id="cd00009">
    <property type="entry name" value="AAA"/>
    <property type="match status" value="1"/>
</dbReference>
<evidence type="ECO:0000313" key="11">
    <source>
        <dbReference type="Proteomes" id="UP000243052"/>
    </source>
</evidence>
<keyword evidence="3" id="KW-0132">Cell division</keyword>
<keyword evidence="11" id="KW-1185">Reference proteome</keyword>
<dbReference type="InterPro" id="IPR036388">
    <property type="entry name" value="WH-like_DNA-bd_sf"/>
</dbReference>
<dbReference type="Pfam" id="PF22606">
    <property type="entry name" value="Cdc6-ORC-like_ATPase_lid"/>
    <property type="match status" value="1"/>
</dbReference>
<organism evidence="10 11">
    <name type="scientific">Eremothecium sinecaudum</name>
    <dbReference type="NCBI Taxonomy" id="45286"/>
    <lineage>
        <taxon>Eukaryota</taxon>
        <taxon>Fungi</taxon>
        <taxon>Dikarya</taxon>
        <taxon>Ascomycota</taxon>
        <taxon>Saccharomycotina</taxon>
        <taxon>Saccharomycetes</taxon>
        <taxon>Saccharomycetales</taxon>
        <taxon>Saccharomycetaceae</taxon>
        <taxon>Eremothecium</taxon>
    </lineage>
</organism>
<dbReference type="GO" id="GO:0006270">
    <property type="term" value="P:DNA replication initiation"/>
    <property type="evidence" value="ECO:0007669"/>
    <property type="project" value="UniProtKB-UniRule"/>
</dbReference>
<protein>
    <recommendedName>
        <fullName evidence="7">Cell division control protein</fullName>
    </recommendedName>
</protein>
<gene>
    <name evidence="10" type="ORF">AW171_hschr74062</name>
</gene>
<dbReference type="Pfam" id="PF09079">
    <property type="entry name" value="WHD_Cdc6"/>
    <property type="match status" value="1"/>
</dbReference>
<dbReference type="PANTHER" id="PTHR10763">
    <property type="entry name" value="CELL DIVISION CONTROL PROTEIN 6-RELATED"/>
    <property type="match status" value="1"/>
</dbReference>
<dbReference type="GO" id="GO:0003688">
    <property type="term" value="F:DNA replication origin binding"/>
    <property type="evidence" value="ECO:0007669"/>
    <property type="project" value="TreeGrafter"/>
</dbReference>
<evidence type="ECO:0000259" key="8">
    <source>
        <dbReference type="SMART" id="SM00382"/>
    </source>
</evidence>
<keyword evidence="4" id="KW-0235">DNA replication</keyword>
<dbReference type="SUPFAM" id="SSF52540">
    <property type="entry name" value="P-loop containing nucleoside triphosphate hydrolases"/>
    <property type="match status" value="1"/>
</dbReference>
<reference evidence="10 11" key="1">
    <citation type="submission" date="2016-01" db="EMBL/GenBank/DDBJ databases">
        <title>Genome sequence of the yeast Holleya sinecauda.</title>
        <authorList>
            <person name="Dietrich F.S."/>
        </authorList>
    </citation>
    <scope>NUCLEOTIDE SEQUENCE [LARGE SCALE GENOMIC DNA]</scope>
    <source>
        <strain evidence="10 11">ATCC 58844</strain>
    </source>
</reference>
<sequence>MLSRTKRTLLPFEDEAPPLKRFHGLCTPPTSPEKKDICVKQVAAIENDDVIIEPRRLVFGECSLYSRTKSVLQRSSVVNVAAPWLPTRKEQYLAIEKFLKDTIASDHGNSLYITGPPGTGKTAQLELLMKKKFKDDIEGGTDGESRVLDQGLANTLHYEVAPGDYRKVSVITLNCIALRRPEAIWSKIHEQLSAAGCGDGGINTMGGLQEFLEKHRDTAFVVVLDEMDKLLTSRLDDTNARKIIVELFLLAKMPSVRFTLVGIANSMDIKDRFLNRLMLASDFLPHIVNFSPYTSEQMFEIVNSKLKMVDESECIIQPMAIKFAAKKCSSNTGDLRKLFDVLRNSIDIAELESIRSSSSQPVVRVTLTHVAKVFSTYMDNSSTKSRISKLNMQQKMVLCALVNRENYAADQGRCSIDDAYDYYSKLLSSTVAINPLKRKEFLESCDALEMCGVVSIEKGKHGKKAKQLVRLIKCTVDEKEFHDEVSKVELLKRLIV</sequence>
<evidence type="ECO:0000256" key="5">
    <source>
        <dbReference type="ARBA" id="ARBA00023242"/>
    </source>
</evidence>
<dbReference type="InterPro" id="IPR036390">
    <property type="entry name" value="WH_DNA-bd_sf"/>
</dbReference>
<dbReference type="SUPFAM" id="SSF46785">
    <property type="entry name" value="Winged helix' DNA-binding domain"/>
    <property type="match status" value="1"/>
</dbReference>
<evidence type="ECO:0000313" key="10">
    <source>
        <dbReference type="EMBL" id="AMD22054.1"/>
    </source>
</evidence>
<name>A0A0X8HV41_9SACH</name>
<dbReference type="Gene3D" id="3.40.50.300">
    <property type="entry name" value="P-loop containing nucleotide triphosphate hydrolases"/>
    <property type="match status" value="1"/>
</dbReference>
<dbReference type="InterPro" id="IPR003593">
    <property type="entry name" value="AAA+_ATPase"/>
</dbReference>
<dbReference type="EMBL" id="CP014247">
    <property type="protein sequence ID" value="AMD22054.1"/>
    <property type="molecule type" value="Genomic_DNA"/>
</dbReference>
<dbReference type="SMART" id="SM01074">
    <property type="entry name" value="Cdc6_C"/>
    <property type="match status" value="1"/>
</dbReference>
<dbReference type="InterPro" id="IPR054425">
    <property type="entry name" value="Cdc6_ORC1-like_ATPase_lid"/>
</dbReference>
<dbReference type="PIRSF" id="PIRSF001767">
    <property type="entry name" value="Cdc6"/>
    <property type="match status" value="1"/>
</dbReference>
<dbReference type="Pfam" id="PF13401">
    <property type="entry name" value="AAA_22"/>
    <property type="match status" value="1"/>
</dbReference>
<dbReference type="SMART" id="SM00382">
    <property type="entry name" value="AAA"/>
    <property type="match status" value="1"/>
</dbReference>
<dbReference type="InterPro" id="IPR015163">
    <property type="entry name" value="Cdc6_C"/>
</dbReference>
<dbReference type="STRING" id="45286.A0A0X8HV41"/>
<feature type="domain" description="Cdc6 C-terminal" evidence="9">
    <location>
        <begin position="398"/>
        <end position="485"/>
    </location>
</feature>
<evidence type="ECO:0000256" key="2">
    <source>
        <dbReference type="ARBA" id="ARBA00006184"/>
    </source>
</evidence>
<evidence type="ECO:0000256" key="7">
    <source>
        <dbReference type="PIRNR" id="PIRNR001767"/>
    </source>
</evidence>
<dbReference type="InterPro" id="IPR027417">
    <property type="entry name" value="P-loop_NTPase"/>
</dbReference>
<dbReference type="AlphaFoldDB" id="A0A0X8HV41"/>
<dbReference type="PANTHER" id="PTHR10763:SF26">
    <property type="entry name" value="CELL DIVISION CONTROL PROTEIN 6 HOMOLOG"/>
    <property type="match status" value="1"/>
</dbReference>